<evidence type="ECO:0000256" key="8">
    <source>
        <dbReference type="SAM" id="MobiDB-lite"/>
    </source>
</evidence>
<reference evidence="10" key="1">
    <citation type="submission" date="2023-03" db="EMBL/GenBank/DDBJ databases">
        <title>Mating type loci evolution in Malassezia.</title>
        <authorList>
            <person name="Coelho M.A."/>
        </authorList>
    </citation>
    <scope>NUCLEOTIDE SEQUENCE</scope>
    <source>
        <strain evidence="10">CBS 11721</strain>
    </source>
</reference>
<feature type="compositionally biased region" description="Polar residues" evidence="8">
    <location>
        <begin position="609"/>
        <end position="618"/>
    </location>
</feature>
<dbReference type="Proteomes" id="UP001219933">
    <property type="component" value="Chromosome 1"/>
</dbReference>
<dbReference type="PRINTS" id="PR00326">
    <property type="entry name" value="GTP1OBG"/>
</dbReference>
<evidence type="ECO:0000256" key="5">
    <source>
        <dbReference type="ARBA" id="ARBA00023134"/>
    </source>
</evidence>
<dbReference type="GO" id="GO:1902626">
    <property type="term" value="P:assembly of large subunit precursor of preribosome"/>
    <property type="evidence" value="ECO:0007669"/>
    <property type="project" value="UniProtKB-ARBA"/>
</dbReference>
<keyword evidence="5" id="KW-0342">GTP-binding</keyword>
<evidence type="ECO:0000259" key="9">
    <source>
        <dbReference type="PROSITE" id="PS51710"/>
    </source>
</evidence>
<dbReference type="InterPro" id="IPR031167">
    <property type="entry name" value="G_OBG"/>
</dbReference>
<dbReference type="PROSITE" id="PS51710">
    <property type="entry name" value="G_OBG"/>
    <property type="match status" value="1"/>
</dbReference>
<feature type="region of interest" description="Disordered" evidence="8">
    <location>
        <begin position="499"/>
        <end position="540"/>
    </location>
</feature>
<evidence type="ECO:0000256" key="2">
    <source>
        <dbReference type="ARBA" id="ARBA00004604"/>
    </source>
</evidence>
<sequence>MADMSAAFKASIAPVPSANDFLDIVLSKTQRKTPTVVHPGWKITRIRDFYMRKVMFTKDAFTEKLQTILSEFPVLDNLHPFTSSLMNVLYDKNHYKLALGQINTARHLIEQVAKDYVRLIKFGDSLYRCKQLKRAAMGRMATIMRRQKDPLSYLEQVRQHISRLPSIDPSTRTLVICGYPNVGKSSFINKVTRADVDVQPYAFTTKSLFVGHMDYKYLRWQVIDTPGILDHPLEEMNTIEMQAITALAHLRAAVLYFMDLSEQCGYTIEAQVQLFNSIKPLFANKPTFLVINKIDTMRLSELDPERAEVVRSIFADGSVKMVEISTFTDEGIMDLKSAACETLLASRVDSKMRGPKANSMLNRIHVAQPMRRDDVDRTPHIPQAVLDGSHKKYNPEDPNRRRTERDIQEENGGAGVHSVDLKKNYILANDEWKYDVIPEIYEGKNVADFIDPDIKESLEALEREEEKLEAEGFYDESDDDMDSEDEELRAAADQIKRRQEKAKALAQDKKGVQGRARIPRKLQNRSLSQMSERMRAAGIDPSNIEMRAELLAKAKGLVGKRKEREASVDDMDEDDSDANETMSIDDDMTPPKKSRAIAPRTTGGMVRGKSSTTATVNRSGGPISARAGPARIPARNRQAEGLRNSEQEDKARELHELGIRDRNMHAKAGESDRRIQTTKPKWLFAGKRSNGKTRSR</sequence>
<gene>
    <name evidence="10" type="primary">NOG1</name>
    <name evidence="10" type="ORF">MCUN1_000102</name>
</gene>
<feature type="compositionally biased region" description="Basic and acidic residues" evidence="8">
    <location>
        <begin position="388"/>
        <end position="408"/>
    </location>
</feature>
<dbReference type="PANTHER" id="PTHR45759">
    <property type="entry name" value="NUCLEOLAR GTP-BINDING PROTEIN 1"/>
    <property type="match status" value="1"/>
</dbReference>
<feature type="compositionally biased region" description="Basic and acidic residues" evidence="8">
    <location>
        <begin position="637"/>
        <end position="675"/>
    </location>
</feature>
<comment type="similarity">
    <text evidence="7">Belongs to the TRAFAC class OBG-HflX-like GTPase superfamily. OBG GTPase family. NOG subfamily.</text>
</comment>
<dbReference type="PIRSF" id="PIRSF038919">
    <property type="entry name" value="NOG1"/>
    <property type="match status" value="1"/>
</dbReference>
<comment type="subcellular location">
    <subcellularLocation>
        <location evidence="2 7">Nucleus</location>
        <location evidence="2 7">Nucleolus</location>
    </subcellularLocation>
</comment>
<keyword evidence="3 7" id="KW-0690">Ribosome biogenesis</keyword>
<organism evidence="10 11">
    <name type="scientific">Malassezia cuniculi</name>
    <dbReference type="NCBI Taxonomy" id="948313"/>
    <lineage>
        <taxon>Eukaryota</taxon>
        <taxon>Fungi</taxon>
        <taxon>Dikarya</taxon>
        <taxon>Basidiomycota</taxon>
        <taxon>Ustilaginomycotina</taxon>
        <taxon>Malasseziomycetes</taxon>
        <taxon>Malasseziales</taxon>
        <taxon>Malasseziaceae</taxon>
        <taxon>Malassezia</taxon>
    </lineage>
</organism>
<dbReference type="CDD" id="cd01897">
    <property type="entry name" value="NOG"/>
    <property type="match status" value="1"/>
</dbReference>
<dbReference type="GO" id="GO:0005730">
    <property type="term" value="C:nucleolus"/>
    <property type="evidence" value="ECO:0007669"/>
    <property type="project" value="UniProtKB-SubCell"/>
</dbReference>
<evidence type="ECO:0000256" key="7">
    <source>
        <dbReference type="PIRNR" id="PIRNR038919"/>
    </source>
</evidence>
<dbReference type="SUPFAM" id="SSF52540">
    <property type="entry name" value="P-loop containing nucleoside triphosphate hydrolases"/>
    <property type="match status" value="1"/>
</dbReference>
<evidence type="ECO:0000256" key="3">
    <source>
        <dbReference type="ARBA" id="ARBA00022517"/>
    </source>
</evidence>
<feature type="compositionally biased region" description="Acidic residues" evidence="8">
    <location>
        <begin position="568"/>
        <end position="588"/>
    </location>
</feature>
<dbReference type="Pfam" id="PF17835">
    <property type="entry name" value="NOG1_N"/>
    <property type="match status" value="1"/>
</dbReference>
<accession>A0AAF0EQC4</accession>
<dbReference type="FunFam" id="3.40.50.300:FF:000496">
    <property type="entry name" value="Nucleolar GTP-binding protein 1"/>
    <property type="match status" value="1"/>
</dbReference>
<dbReference type="InterPro" id="IPR041623">
    <property type="entry name" value="NOG1_N"/>
</dbReference>
<keyword evidence="6 7" id="KW-0539">Nucleus</keyword>
<keyword evidence="4" id="KW-0547">Nucleotide-binding</keyword>
<dbReference type="Gene3D" id="1.20.120.1190">
    <property type="match status" value="1"/>
</dbReference>
<feature type="domain" description="OBG-type G" evidence="9">
    <location>
        <begin position="172"/>
        <end position="344"/>
    </location>
</feature>
<evidence type="ECO:0000256" key="6">
    <source>
        <dbReference type="ARBA" id="ARBA00023242"/>
    </source>
</evidence>
<evidence type="ECO:0000256" key="4">
    <source>
        <dbReference type="ARBA" id="ARBA00022741"/>
    </source>
</evidence>
<dbReference type="InterPro" id="IPR006073">
    <property type="entry name" value="GTP-bd"/>
</dbReference>
<dbReference type="GO" id="GO:0005525">
    <property type="term" value="F:GTP binding"/>
    <property type="evidence" value="ECO:0007669"/>
    <property type="project" value="UniProtKB-KW"/>
</dbReference>
<dbReference type="InterPro" id="IPR012973">
    <property type="entry name" value="NOG_C"/>
</dbReference>
<name>A0AAF0EQC4_9BASI</name>
<evidence type="ECO:0000256" key="1">
    <source>
        <dbReference type="ARBA" id="ARBA00002889"/>
    </source>
</evidence>
<comment type="function">
    <text evidence="1 7">Involved in the biogenesis of the 60S ribosomal subunit.</text>
</comment>
<dbReference type="AlphaFoldDB" id="A0AAF0EQC4"/>
<proteinExistence type="inferred from homology"/>
<dbReference type="FunFam" id="1.20.120.1190:FF:000001">
    <property type="entry name" value="Nucleolar GTP-binding protein 1"/>
    <property type="match status" value="1"/>
</dbReference>
<feature type="compositionally biased region" description="Basic and acidic residues" evidence="8">
    <location>
        <begin position="499"/>
        <end position="511"/>
    </location>
</feature>
<keyword evidence="11" id="KW-1185">Reference proteome</keyword>
<feature type="region of interest" description="Disordered" evidence="8">
    <location>
        <begin position="382"/>
        <end position="414"/>
    </location>
</feature>
<dbReference type="EMBL" id="CP119877">
    <property type="protein sequence ID" value="WFD33289.1"/>
    <property type="molecule type" value="Genomic_DNA"/>
</dbReference>
<evidence type="ECO:0000313" key="10">
    <source>
        <dbReference type="EMBL" id="WFD33289.1"/>
    </source>
</evidence>
<feature type="region of interest" description="Disordered" evidence="8">
    <location>
        <begin position="556"/>
        <end position="696"/>
    </location>
</feature>
<dbReference type="InterPro" id="IPR010674">
    <property type="entry name" value="NOG1_Rossman_fold_dom"/>
</dbReference>
<dbReference type="Pfam" id="PF06858">
    <property type="entry name" value="NOG1"/>
    <property type="match status" value="1"/>
</dbReference>
<dbReference type="InterPro" id="IPR027417">
    <property type="entry name" value="P-loop_NTPase"/>
</dbReference>
<dbReference type="Gene3D" id="3.40.50.300">
    <property type="entry name" value="P-loop containing nucleotide triphosphate hydrolases"/>
    <property type="match status" value="1"/>
</dbReference>
<protein>
    <recommendedName>
        <fullName evidence="7">Nucleolar GTP-binding protein 1</fullName>
    </recommendedName>
</protein>
<dbReference type="InterPro" id="IPR024926">
    <property type="entry name" value="NOG1"/>
</dbReference>
<dbReference type="Pfam" id="PF08155">
    <property type="entry name" value="NOGCT"/>
    <property type="match status" value="1"/>
</dbReference>
<evidence type="ECO:0000313" key="11">
    <source>
        <dbReference type="Proteomes" id="UP001219933"/>
    </source>
</evidence>